<comment type="caution">
    <text evidence="1">The sequence shown here is derived from an EMBL/GenBank/DDBJ whole genome shotgun (WGS) entry which is preliminary data.</text>
</comment>
<dbReference type="AlphaFoldDB" id="A0A4D9DSJ5"/>
<evidence type="ECO:0000313" key="1">
    <source>
        <dbReference type="EMBL" id="TFJ97832.1"/>
    </source>
</evidence>
<dbReference type="Proteomes" id="UP000297703">
    <property type="component" value="Unassembled WGS sequence"/>
</dbReference>
<reference evidence="1 2" key="2">
    <citation type="submission" date="2019-04" db="EMBL/GenBank/DDBJ databases">
        <title>The genome sequence of big-headed turtle.</title>
        <authorList>
            <person name="Gong S."/>
        </authorList>
    </citation>
    <scope>NUCLEOTIDE SEQUENCE [LARGE SCALE GENOMIC DNA]</scope>
    <source>
        <strain evidence="1">DO16091913</strain>
        <tissue evidence="1">Muscle</tissue>
    </source>
</reference>
<name>A0A4D9DSJ5_9SAUR</name>
<sequence>MNLSQSNHKVLQQLGEGEGHSIPCCYTCLGHTHLCPATPTPLATPTCTPATPLLHPPPNTPTKSHRRWLHPPPQPVHICCTLLRSAPASPCQRRASPAAGLLLQAWWMEANRQM</sequence>
<accession>A0A4D9DSJ5</accession>
<keyword evidence="2" id="KW-1185">Reference proteome</keyword>
<evidence type="ECO:0000313" key="2">
    <source>
        <dbReference type="Proteomes" id="UP000297703"/>
    </source>
</evidence>
<gene>
    <name evidence="1" type="ORF">DR999_PMT20296</name>
</gene>
<organism evidence="1 2">
    <name type="scientific">Platysternon megacephalum</name>
    <name type="common">big-headed turtle</name>
    <dbReference type="NCBI Taxonomy" id="55544"/>
    <lineage>
        <taxon>Eukaryota</taxon>
        <taxon>Metazoa</taxon>
        <taxon>Chordata</taxon>
        <taxon>Craniata</taxon>
        <taxon>Vertebrata</taxon>
        <taxon>Euteleostomi</taxon>
        <taxon>Archelosauria</taxon>
        <taxon>Testudinata</taxon>
        <taxon>Testudines</taxon>
        <taxon>Cryptodira</taxon>
        <taxon>Durocryptodira</taxon>
        <taxon>Testudinoidea</taxon>
        <taxon>Platysternidae</taxon>
        <taxon>Platysternon</taxon>
    </lineage>
</organism>
<protein>
    <submittedName>
        <fullName evidence="1">T-box transcription factor TBX6</fullName>
    </submittedName>
</protein>
<reference evidence="1 2" key="1">
    <citation type="submission" date="2019-04" db="EMBL/GenBank/DDBJ databases">
        <title>Draft genome of the big-headed turtle Platysternon megacephalum.</title>
        <authorList>
            <person name="Gong S."/>
        </authorList>
    </citation>
    <scope>NUCLEOTIDE SEQUENCE [LARGE SCALE GENOMIC DNA]</scope>
    <source>
        <strain evidence="1">DO16091913</strain>
        <tissue evidence="1">Muscle</tissue>
    </source>
</reference>
<dbReference type="EMBL" id="QXTE01000458">
    <property type="protein sequence ID" value="TFJ97832.1"/>
    <property type="molecule type" value="Genomic_DNA"/>
</dbReference>
<proteinExistence type="predicted"/>